<dbReference type="PANTHER" id="PTHR40465:SF1">
    <property type="entry name" value="DUF6534 DOMAIN-CONTAINING PROTEIN"/>
    <property type="match status" value="1"/>
</dbReference>
<keyword evidence="2" id="KW-0472">Membrane</keyword>
<sequence length="342" mass="38381">MEDVSESYKVKFVLGPWLVGSCFEFVLTGVLCCQFINYFTWYPDDKRSLRIAVLVLLLLSILKSIESFAALWIFLIENFGDINKNLMLSVTAWWDTANPLLVAIVDFYVQCYFCSRLLAISKSWVIVAPVFSLFFFALISMVLATYYITTSESIQITNWFAAHFSSLFAGDMLLTALTAYYLIKTKKNVLPQTVGLINALVRLTFQTAAPAALFALFTLIFSQMNRAGHFYLGFVEIAFNQPLPKLYAISMMWTLNARRTMTMGRSALSGSSSEHPSGTRVRTARRTNGDVELGRIEVLTQTETTRHVDVRDMFDPARTTDDHKHGLGGGDHKLGSETSSGP</sequence>
<dbReference type="Pfam" id="PF20152">
    <property type="entry name" value="DUF6534"/>
    <property type="match status" value="1"/>
</dbReference>
<feature type="transmembrane region" description="Helical" evidence="2">
    <location>
        <begin position="160"/>
        <end position="183"/>
    </location>
</feature>
<keyword evidence="5" id="KW-1185">Reference proteome</keyword>
<evidence type="ECO:0000313" key="5">
    <source>
        <dbReference type="Proteomes" id="UP001362999"/>
    </source>
</evidence>
<feature type="transmembrane region" description="Helical" evidence="2">
    <location>
        <begin position="96"/>
        <end position="113"/>
    </location>
</feature>
<dbReference type="Proteomes" id="UP001362999">
    <property type="component" value="Unassembled WGS sequence"/>
</dbReference>
<name>A0AAW0E3S0_9AGAR</name>
<feature type="region of interest" description="Disordered" evidence="1">
    <location>
        <begin position="314"/>
        <end position="342"/>
    </location>
</feature>
<keyword evidence="2" id="KW-0812">Transmembrane</keyword>
<dbReference type="InterPro" id="IPR045339">
    <property type="entry name" value="DUF6534"/>
</dbReference>
<feature type="transmembrane region" description="Helical" evidence="2">
    <location>
        <begin position="125"/>
        <end position="148"/>
    </location>
</feature>
<accession>A0AAW0E3S0</accession>
<feature type="domain" description="DUF6534" evidence="3">
    <location>
        <begin position="169"/>
        <end position="259"/>
    </location>
</feature>
<evidence type="ECO:0000256" key="1">
    <source>
        <dbReference type="SAM" id="MobiDB-lite"/>
    </source>
</evidence>
<keyword evidence="2" id="KW-1133">Transmembrane helix</keyword>
<comment type="caution">
    <text evidence="4">The sequence shown here is derived from an EMBL/GenBank/DDBJ whole genome shotgun (WGS) entry which is preliminary data.</text>
</comment>
<evidence type="ECO:0000256" key="2">
    <source>
        <dbReference type="SAM" id="Phobius"/>
    </source>
</evidence>
<gene>
    <name evidence="4" type="ORF">R3P38DRAFT_1192758</name>
</gene>
<dbReference type="EMBL" id="JAWWNJ010000004">
    <property type="protein sequence ID" value="KAK7058064.1"/>
    <property type="molecule type" value="Genomic_DNA"/>
</dbReference>
<feature type="transmembrane region" description="Helical" evidence="2">
    <location>
        <begin position="17"/>
        <end position="39"/>
    </location>
</feature>
<reference evidence="4 5" key="1">
    <citation type="journal article" date="2024" name="J Genomics">
        <title>Draft genome sequencing and assembly of Favolaschia claudopus CIRM-BRFM 2984 isolated from oak limbs.</title>
        <authorList>
            <person name="Navarro D."/>
            <person name="Drula E."/>
            <person name="Chaduli D."/>
            <person name="Cazenave R."/>
            <person name="Ahrendt S."/>
            <person name="Wang J."/>
            <person name="Lipzen A."/>
            <person name="Daum C."/>
            <person name="Barry K."/>
            <person name="Grigoriev I.V."/>
            <person name="Favel A."/>
            <person name="Rosso M.N."/>
            <person name="Martin F."/>
        </authorList>
    </citation>
    <scope>NUCLEOTIDE SEQUENCE [LARGE SCALE GENOMIC DNA]</scope>
    <source>
        <strain evidence="4 5">CIRM-BRFM 2984</strain>
    </source>
</reference>
<protein>
    <recommendedName>
        <fullName evidence="3">DUF6534 domain-containing protein</fullName>
    </recommendedName>
</protein>
<feature type="region of interest" description="Disordered" evidence="1">
    <location>
        <begin position="266"/>
        <end position="285"/>
    </location>
</feature>
<feature type="compositionally biased region" description="Basic and acidic residues" evidence="1">
    <location>
        <begin position="314"/>
        <end position="335"/>
    </location>
</feature>
<feature type="transmembrane region" description="Helical" evidence="2">
    <location>
        <begin position="51"/>
        <end position="76"/>
    </location>
</feature>
<dbReference type="AlphaFoldDB" id="A0AAW0E3S0"/>
<evidence type="ECO:0000259" key="3">
    <source>
        <dbReference type="Pfam" id="PF20152"/>
    </source>
</evidence>
<evidence type="ECO:0000313" key="4">
    <source>
        <dbReference type="EMBL" id="KAK7058064.1"/>
    </source>
</evidence>
<proteinExistence type="predicted"/>
<dbReference type="PANTHER" id="PTHR40465">
    <property type="entry name" value="CHROMOSOME 1, WHOLE GENOME SHOTGUN SEQUENCE"/>
    <property type="match status" value="1"/>
</dbReference>
<organism evidence="4 5">
    <name type="scientific">Favolaschia claudopus</name>
    <dbReference type="NCBI Taxonomy" id="2862362"/>
    <lineage>
        <taxon>Eukaryota</taxon>
        <taxon>Fungi</taxon>
        <taxon>Dikarya</taxon>
        <taxon>Basidiomycota</taxon>
        <taxon>Agaricomycotina</taxon>
        <taxon>Agaricomycetes</taxon>
        <taxon>Agaricomycetidae</taxon>
        <taxon>Agaricales</taxon>
        <taxon>Marasmiineae</taxon>
        <taxon>Mycenaceae</taxon>
        <taxon>Favolaschia</taxon>
    </lineage>
</organism>
<feature type="transmembrane region" description="Helical" evidence="2">
    <location>
        <begin position="203"/>
        <end position="224"/>
    </location>
</feature>